<organism evidence="1 2">
    <name type="scientific">Delftia lacustris</name>
    <dbReference type="NCBI Taxonomy" id="558537"/>
    <lineage>
        <taxon>Bacteria</taxon>
        <taxon>Pseudomonadati</taxon>
        <taxon>Pseudomonadota</taxon>
        <taxon>Betaproteobacteria</taxon>
        <taxon>Burkholderiales</taxon>
        <taxon>Comamonadaceae</taxon>
        <taxon>Delftia</taxon>
    </lineage>
</organism>
<dbReference type="AlphaFoldDB" id="A0A1H3TS56"/>
<sequence length="69" mass="7667">MADSLTWGGQPTAPGWYACVVDYGYLPFPAARRWTGALWDDKRGIRAFQGPHESATEAMDLAMEMCPED</sequence>
<dbReference type="Proteomes" id="UP000183417">
    <property type="component" value="Unassembled WGS sequence"/>
</dbReference>
<dbReference type="GeneID" id="94691415"/>
<dbReference type="EMBL" id="FNPE01000032">
    <property type="protein sequence ID" value="SDZ52980.1"/>
    <property type="molecule type" value="Genomic_DNA"/>
</dbReference>
<reference evidence="1 2" key="1">
    <citation type="submission" date="2016-10" db="EMBL/GenBank/DDBJ databases">
        <authorList>
            <person name="de Groot N.N."/>
        </authorList>
    </citation>
    <scope>NUCLEOTIDE SEQUENCE [LARGE SCALE GENOMIC DNA]</scope>
    <source>
        <strain evidence="1 2">LMG 24775</strain>
    </source>
</reference>
<proteinExistence type="predicted"/>
<evidence type="ECO:0000313" key="2">
    <source>
        <dbReference type="Proteomes" id="UP000183417"/>
    </source>
</evidence>
<dbReference type="RefSeq" id="WP_074923680.1">
    <property type="nucleotide sequence ID" value="NZ_CP141274.1"/>
</dbReference>
<gene>
    <name evidence="1" type="ORF">SAMN05421547_13212</name>
</gene>
<evidence type="ECO:0000313" key="1">
    <source>
        <dbReference type="EMBL" id="SDZ52980.1"/>
    </source>
</evidence>
<name>A0A1H3TS56_9BURK</name>
<accession>A0A1H3TS56</accession>
<protein>
    <submittedName>
        <fullName evidence="1">Uncharacterized protein</fullName>
    </submittedName>
</protein>